<proteinExistence type="predicted"/>
<keyword evidence="2" id="KW-1185">Reference proteome</keyword>
<evidence type="ECO:0000313" key="2">
    <source>
        <dbReference type="Proteomes" id="UP001341281"/>
    </source>
</evidence>
<accession>A0AAQ3TXZ0</accession>
<organism evidence="1 2">
    <name type="scientific">Paspalum notatum var. saurae</name>
    <dbReference type="NCBI Taxonomy" id="547442"/>
    <lineage>
        <taxon>Eukaryota</taxon>
        <taxon>Viridiplantae</taxon>
        <taxon>Streptophyta</taxon>
        <taxon>Embryophyta</taxon>
        <taxon>Tracheophyta</taxon>
        <taxon>Spermatophyta</taxon>
        <taxon>Magnoliopsida</taxon>
        <taxon>Liliopsida</taxon>
        <taxon>Poales</taxon>
        <taxon>Poaceae</taxon>
        <taxon>PACMAD clade</taxon>
        <taxon>Panicoideae</taxon>
        <taxon>Andropogonodae</taxon>
        <taxon>Paspaleae</taxon>
        <taxon>Paspalinae</taxon>
        <taxon>Paspalum</taxon>
    </lineage>
</organism>
<protein>
    <submittedName>
        <fullName evidence="1">Uncharacterized protein</fullName>
    </submittedName>
</protein>
<dbReference type="Proteomes" id="UP001341281">
    <property type="component" value="Chromosome 06"/>
</dbReference>
<evidence type="ECO:0000313" key="1">
    <source>
        <dbReference type="EMBL" id="WVZ81736.1"/>
    </source>
</evidence>
<reference evidence="1 2" key="1">
    <citation type="submission" date="2024-02" db="EMBL/GenBank/DDBJ databases">
        <title>High-quality chromosome-scale genome assembly of Pensacola bahiagrass (Paspalum notatum Flugge var. saurae).</title>
        <authorList>
            <person name="Vega J.M."/>
            <person name="Podio M."/>
            <person name="Orjuela J."/>
            <person name="Siena L.A."/>
            <person name="Pessino S.C."/>
            <person name="Combes M.C."/>
            <person name="Mariac C."/>
            <person name="Albertini E."/>
            <person name="Pupilli F."/>
            <person name="Ortiz J.P.A."/>
            <person name="Leblanc O."/>
        </authorList>
    </citation>
    <scope>NUCLEOTIDE SEQUENCE [LARGE SCALE GENOMIC DNA]</scope>
    <source>
        <strain evidence="1">R1</strain>
        <tissue evidence="1">Leaf</tissue>
    </source>
</reference>
<dbReference type="AlphaFoldDB" id="A0AAQ3TXZ0"/>
<gene>
    <name evidence="1" type="ORF">U9M48_029078</name>
</gene>
<name>A0AAQ3TXZ0_PASNO</name>
<dbReference type="EMBL" id="CP144750">
    <property type="protein sequence ID" value="WVZ81736.1"/>
    <property type="molecule type" value="Genomic_DNA"/>
</dbReference>
<sequence length="40" mass="4443">MHIDIANSLPLDSYDLGNIFGQCHILSYCVLLLWCSLSSS</sequence>